<accession>A0A2D3I6F7</accession>
<sequence>MSIGRSLLGRRRESACCVALLLACRELMLLAWPRRLIYTASAWGHKWCRLGIKGKTGVQIWLWVGSARTGC</sequence>
<evidence type="ECO:0000313" key="1">
    <source>
        <dbReference type="EMBL" id="ATU83986.1"/>
    </source>
</evidence>
<proteinExistence type="predicted"/>
<protein>
    <submittedName>
        <fullName evidence="1">ORF1196</fullName>
    </submittedName>
</protein>
<dbReference type="PROSITE" id="PS51257">
    <property type="entry name" value="PROKAR_LIPOPROTEIN"/>
    <property type="match status" value="1"/>
</dbReference>
<reference evidence="1" key="1">
    <citation type="journal article" date="2018" name="Aquaculture">
        <title>Complete genome sequence of a white spot syndrome virus associated with a disease incursion in Australia.</title>
        <authorList>
            <person name="Oakey J."/>
            <person name="Smith C.S."/>
        </authorList>
    </citation>
    <scope>NUCLEOTIDE SEQUENCE [LARGE SCALE GENOMIC DNA]</scope>
    <source>
        <strain evidence="1">WSSV-AU</strain>
    </source>
</reference>
<organism evidence="1">
    <name type="scientific">White spot syndrome virus</name>
    <dbReference type="NCBI Taxonomy" id="342409"/>
    <lineage>
        <taxon>Viruses</taxon>
        <taxon>Viruses incertae sedis</taxon>
        <taxon>Naldaviricetes</taxon>
        <taxon>Nimaviridae</taxon>
        <taxon>Whispovirus</taxon>
    </lineage>
</organism>
<dbReference type="Proteomes" id="UP000267516">
    <property type="component" value="Segment"/>
</dbReference>
<dbReference type="EMBL" id="MF768985">
    <property type="protein sequence ID" value="ATU83986.1"/>
    <property type="molecule type" value="Genomic_DNA"/>
</dbReference>
<name>A0A2D3I6F7_9VIRU</name>